<dbReference type="GO" id="GO:0032259">
    <property type="term" value="P:methylation"/>
    <property type="evidence" value="ECO:0007669"/>
    <property type="project" value="UniProtKB-KW"/>
</dbReference>
<dbReference type="RefSeq" id="WP_175105975.1">
    <property type="nucleotide sequence ID" value="NZ_CADIKM010000016.1"/>
</dbReference>
<dbReference type="InterPro" id="IPR025714">
    <property type="entry name" value="Methyltranfer_dom"/>
</dbReference>
<dbReference type="GO" id="GO:0102208">
    <property type="term" value="F:2-polyprenyl-6-hydroxyphenol methylase activity"/>
    <property type="evidence" value="ECO:0007669"/>
    <property type="project" value="UniProtKB-EC"/>
</dbReference>
<dbReference type="PANTHER" id="PTHR43861:SF1">
    <property type="entry name" value="TRANS-ACONITATE 2-METHYLTRANSFERASE"/>
    <property type="match status" value="1"/>
</dbReference>
<dbReference type="AlphaFoldDB" id="A0A6S7BLZ9"/>
<dbReference type="CDD" id="cd02440">
    <property type="entry name" value="AdoMet_MTases"/>
    <property type="match status" value="1"/>
</dbReference>
<protein>
    <submittedName>
        <fullName evidence="2">Ubiquinone biosynthesis O-methyltransferase, mitochondrial</fullName>
        <ecNumber evidence="2">2.1.1.222</ecNumber>
    </submittedName>
</protein>
<dbReference type="Proteomes" id="UP000494115">
    <property type="component" value="Unassembled WGS sequence"/>
</dbReference>
<evidence type="ECO:0000313" key="3">
    <source>
        <dbReference type="Proteomes" id="UP000494115"/>
    </source>
</evidence>
<dbReference type="InterPro" id="IPR029063">
    <property type="entry name" value="SAM-dependent_MTases_sf"/>
</dbReference>
<proteinExistence type="predicted"/>
<name>A0A6S7BLZ9_9BURK</name>
<dbReference type="EC" id="2.1.1.222" evidence="2"/>
<keyword evidence="2" id="KW-0830">Ubiquinone</keyword>
<keyword evidence="2" id="KW-0808">Transferase</keyword>
<keyword evidence="2" id="KW-0489">Methyltransferase</keyword>
<organism evidence="2 3">
    <name type="scientific">Pararobbsia alpina</name>
    <dbReference type="NCBI Taxonomy" id="621374"/>
    <lineage>
        <taxon>Bacteria</taxon>
        <taxon>Pseudomonadati</taxon>
        <taxon>Pseudomonadota</taxon>
        <taxon>Betaproteobacteria</taxon>
        <taxon>Burkholderiales</taxon>
        <taxon>Burkholderiaceae</taxon>
        <taxon>Pararobbsia</taxon>
    </lineage>
</organism>
<gene>
    <name evidence="2" type="primary">COQ3</name>
    <name evidence="2" type="ORF">LMG28138_03462</name>
</gene>
<dbReference type="EMBL" id="CADIKM010000016">
    <property type="protein sequence ID" value="CAB3792983.1"/>
    <property type="molecule type" value="Genomic_DNA"/>
</dbReference>
<dbReference type="SUPFAM" id="SSF53335">
    <property type="entry name" value="S-adenosyl-L-methionine-dependent methyltransferases"/>
    <property type="match status" value="1"/>
</dbReference>
<dbReference type="Gene3D" id="3.40.50.150">
    <property type="entry name" value="Vaccinia Virus protein VP39"/>
    <property type="match status" value="1"/>
</dbReference>
<feature type="domain" description="Methyltransferase" evidence="1">
    <location>
        <begin position="40"/>
        <end position="149"/>
    </location>
</feature>
<sequence length="281" mass="30861">MSTNDYVLGHSAKEIERLKFQAALLRPYTHRMLIAAGLCQGMRVLDIGCGTGAVSLLASELTGPRGQVIAIDRSESAIEAAVDSARSEGVSNVHFKVSALNDFADDERFDMVVGRYVLVHQPDAVEFLKKAALFVRPGGSMAFHEIDLTGFIPSSPTIELWDAAFHELLIRFQKACPEAAVTRNMVHAFVSAGFPVPDMFCEVTIGGANIPFQEWMIRTLQSLSDGAERTRLADGRVIEFEAAILDLARAIEERHAQVQGPYQVCAWAHLPDRQDVRAPIL</sequence>
<dbReference type="Pfam" id="PF13847">
    <property type="entry name" value="Methyltransf_31"/>
    <property type="match status" value="1"/>
</dbReference>
<evidence type="ECO:0000259" key="1">
    <source>
        <dbReference type="Pfam" id="PF13847"/>
    </source>
</evidence>
<dbReference type="PANTHER" id="PTHR43861">
    <property type="entry name" value="TRANS-ACONITATE 2-METHYLTRANSFERASE-RELATED"/>
    <property type="match status" value="1"/>
</dbReference>
<evidence type="ECO:0000313" key="2">
    <source>
        <dbReference type="EMBL" id="CAB3792983.1"/>
    </source>
</evidence>
<keyword evidence="3" id="KW-1185">Reference proteome</keyword>
<reference evidence="2 3" key="1">
    <citation type="submission" date="2020-04" db="EMBL/GenBank/DDBJ databases">
        <authorList>
            <person name="De Canck E."/>
        </authorList>
    </citation>
    <scope>NUCLEOTIDE SEQUENCE [LARGE SCALE GENOMIC DNA]</scope>
    <source>
        <strain evidence="2 3">LMG 28138</strain>
    </source>
</reference>
<accession>A0A6S7BLZ9</accession>